<dbReference type="Gene3D" id="2.60.120.10">
    <property type="entry name" value="Jelly Rolls"/>
    <property type="match status" value="1"/>
</dbReference>
<proteinExistence type="predicted"/>
<feature type="domain" description="Cyclic nucleotide-binding" evidence="1">
    <location>
        <begin position="21"/>
        <end position="120"/>
    </location>
</feature>
<dbReference type="InterPro" id="IPR000595">
    <property type="entry name" value="cNMP-bd_dom"/>
</dbReference>
<dbReference type="RefSeq" id="WP_116006515.1">
    <property type="nucleotide sequence ID" value="NZ_QUOU01000001.1"/>
</dbReference>
<dbReference type="PANTHER" id="PTHR47823">
    <property type="entry name" value="ION_TRANS DOMAIN-CONTAINING PROTEIN"/>
    <property type="match status" value="1"/>
</dbReference>
<protein>
    <submittedName>
        <fullName evidence="2">Cyclic nucleotide-binding domain-containing protein</fullName>
    </submittedName>
</protein>
<dbReference type="SMART" id="SM00100">
    <property type="entry name" value="cNMP"/>
    <property type="match status" value="1"/>
</dbReference>
<dbReference type="InterPro" id="IPR014710">
    <property type="entry name" value="RmlC-like_jellyroll"/>
</dbReference>
<dbReference type="Proteomes" id="UP000256478">
    <property type="component" value="Unassembled WGS sequence"/>
</dbReference>
<accession>A0A3E0TLD0</accession>
<name>A0A3E0TLD0_9GAMM</name>
<comment type="caution">
    <text evidence="2">The sequence shown here is derived from an EMBL/GenBank/DDBJ whole genome shotgun (WGS) entry which is preliminary data.</text>
</comment>
<evidence type="ECO:0000259" key="1">
    <source>
        <dbReference type="PROSITE" id="PS50042"/>
    </source>
</evidence>
<dbReference type="CDD" id="cd00038">
    <property type="entry name" value="CAP_ED"/>
    <property type="match status" value="1"/>
</dbReference>
<dbReference type="PROSITE" id="PS50042">
    <property type="entry name" value="CNMP_BINDING_3"/>
    <property type="match status" value="1"/>
</dbReference>
<dbReference type="EMBL" id="QUOU01000001">
    <property type="protein sequence ID" value="REL25361.1"/>
    <property type="molecule type" value="Genomic_DNA"/>
</dbReference>
<evidence type="ECO:0000313" key="3">
    <source>
        <dbReference type="Proteomes" id="UP000256478"/>
    </source>
</evidence>
<dbReference type="InterPro" id="IPR018490">
    <property type="entry name" value="cNMP-bd_dom_sf"/>
</dbReference>
<dbReference type="OrthoDB" id="5241243at2"/>
<dbReference type="PANTHER" id="PTHR47823:SF9">
    <property type="entry name" value="CHROMOSOME UNDETERMINED SCAFFOLD_10, WHOLE GENOME SHOTGUN SEQUENCE"/>
    <property type="match status" value="1"/>
</dbReference>
<sequence>MLPLNKISRLKLLEIIGRINFFKGFTIEQRELLLQKSKVYNCKPNQFVQSELDHNSHFYIVLSGEVEILKQGGTQALGVIKAGQFIGEGSFIKKRPKSATARALNEVIVLCMDQDTLHGLPVVLKDKFKDAVIEGMAERIVYLSGQIQDFHSKYSPQL</sequence>
<reference evidence="2 3" key="1">
    <citation type="submission" date="2018-08" db="EMBL/GenBank/DDBJ databases">
        <title>Thalassotalea euphylliae genome.</title>
        <authorList>
            <person name="Summers S."/>
            <person name="Rice S.A."/>
            <person name="Freckelton M.L."/>
            <person name="Nedved B.T."/>
            <person name="Hadfield M.G."/>
        </authorList>
    </citation>
    <scope>NUCLEOTIDE SEQUENCE [LARGE SCALE GENOMIC DNA]</scope>
    <source>
        <strain evidence="2 3">H1</strain>
    </source>
</reference>
<dbReference type="Pfam" id="PF00027">
    <property type="entry name" value="cNMP_binding"/>
    <property type="match status" value="1"/>
</dbReference>
<evidence type="ECO:0000313" key="2">
    <source>
        <dbReference type="EMBL" id="REL25361.1"/>
    </source>
</evidence>
<dbReference type="AlphaFoldDB" id="A0A3E0TLD0"/>
<organism evidence="2 3">
    <name type="scientific">Thalassotalea euphylliae</name>
    <dbReference type="NCBI Taxonomy" id="1655234"/>
    <lineage>
        <taxon>Bacteria</taxon>
        <taxon>Pseudomonadati</taxon>
        <taxon>Pseudomonadota</taxon>
        <taxon>Gammaproteobacteria</taxon>
        <taxon>Alteromonadales</taxon>
        <taxon>Colwelliaceae</taxon>
        <taxon>Thalassotalea</taxon>
    </lineage>
</organism>
<gene>
    <name evidence="2" type="ORF">DXX93_01570</name>
</gene>
<dbReference type="SUPFAM" id="SSF51206">
    <property type="entry name" value="cAMP-binding domain-like"/>
    <property type="match status" value="1"/>
</dbReference>